<gene>
    <name evidence="1" type="ORF">NYG90_04985</name>
</gene>
<dbReference type="Proteomes" id="UP001173802">
    <property type="component" value="Unassembled WGS sequence"/>
</dbReference>
<protein>
    <submittedName>
        <fullName evidence="1">Uncharacterized protein</fullName>
    </submittedName>
</protein>
<accession>A0ACC6FS26</accession>
<organism evidence="1 2">
    <name type="scientific">Helicobacter zhangjianzhongii</name>
    <dbReference type="NCBI Taxonomy" id="2974574"/>
    <lineage>
        <taxon>Bacteria</taxon>
        <taxon>Pseudomonadati</taxon>
        <taxon>Campylobacterota</taxon>
        <taxon>Epsilonproteobacteria</taxon>
        <taxon>Campylobacterales</taxon>
        <taxon>Helicobacteraceae</taxon>
        <taxon>Helicobacter</taxon>
    </lineage>
</organism>
<name>A0ACC6FS26_9HELI</name>
<sequence length="75" mass="8475">MAYCSLVKVDSRLGAAWRWCFARRALAWRMDTKEAALCHADKSARNDKKGSQVSQRQKTQKVDSSLKQCSKVNLG</sequence>
<dbReference type="EMBL" id="JANURN010000004">
    <property type="protein sequence ID" value="MDL0082031.1"/>
    <property type="molecule type" value="Genomic_DNA"/>
</dbReference>
<comment type="caution">
    <text evidence="1">The sequence shown here is derived from an EMBL/GenBank/DDBJ whole genome shotgun (WGS) entry which is preliminary data.</text>
</comment>
<keyword evidence="2" id="KW-1185">Reference proteome</keyword>
<proteinExistence type="predicted"/>
<evidence type="ECO:0000313" key="2">
    <source>
        <dbReference type="Proteomes" id="UP001173802"/>
    </source>
</evidence>
<evidence type="ECO:0000313" key="1">
    <source>
        <dbReference type="EMBL" id="MDL0082031.1"/>
    </source>
</evidence>
<reference evidence="1 2" key="1">
    <citation type="journal article" date="2023" name="Microorganisms">
        <title>Isolation and Genomic Characteristics of Cat-Borne Campylobacter felis sp. nov. and Sheep-Borne Campylobacter ovis sp. nov.</title>
        <authorList>
            <person name="Wang H."/>
            <person name="Li Y."/>
            <person name="Gu Y."/>
            <person name="Zhou G."/>
            <person name="Chen X."/>
            <person name="Zhang X."/>
            <person name="Shao Z."/>
            <person name="Zhang J."/>
            <person name="Zhang M."/>
        </authorList>
    </citation>
    <scope>NUCLEOTIDE SEQUENCE [LARGE SCALE GENOMIC DNA]</scope>
    <source>
        <strain evidence="1 2">XJK30-2</strain>
    </source>
</reference>